<feature type="region of interest" description="Disordered" evidence="1">
    <location>
        <begin position="401"/>
        <end position="437"/>
    </location>
</feature>
<evidence type="ECO:0000256" key="1">
    <source>
        <dbReference type="SAM" id="MobiDB-lite"/>
    </source>
</evidence>
<sequence length="505" mass="54482">MVPLRSNRAVTANICWGGAREPLNRVAARKHACRSFLSSLVCYARYSWRWKVPLAARVHCSVRRVVLPPGAVSGGTVGGIVFSEGRQGSSRTGSSLSDHLPLAVAQNAISSERCQDVSSRHGQSAQGDTAAKHAPAISYSLLGSIVFTAFNGVERRSAHVDGGKHCAAEATQQRRWATQSTPCKSEQKRAESALRCKYCHGRLKLASEQHRHWSVPRRHWSRPESNPLSTARRVPTERLSTVPGAPGTSRPKNYWVARRMAVKSRQQGRASSRASSRGPPTLSREAQNLHEVDGKSAAEATRPSGTGLPPSGTPQVSWCCRSGLRVRTCLLCGEVPELVGKALLTKERSSHSTHRTASHLPGAYKLSASRLATTTTPNDAILDPTSYTRIQGHRTPCRSADEALSPDGDTPILPLSSPSLNPGRHKTLPANSADRRTYEQSRQFLSTEAEFRATTAVANLCRSGGTASESSWAAEKLGMHVEVTPPGPNAILGLPSYRERPATSG</sequence>
<dbReference type="Proteomes" id="UP000078240">
    <property type="component" value="Unassembled WGS sequence"/>
</dbReference>
<accession>A0A179GEA2</accession>
<proteinExistence type="predicted"/>
<feature type="region of interest" description="Disordered" evidence="1">
    <location>
        <begin position="216"/>
        <end position="315"/>
    </location>
</feature>
<protein>
    <submittedName>
        <fullName evidence="2">Uncharacterized protein</fullName>
    </submittedName>
</protein>
<feature type="compositionally biased region" description="Low complexity" evidence="1">
    <location>
        <begin position="411"/>
        <end position="420"/>
    </location>
</feature>
<feature type="compositionally biased region" description="Low complexity" evidence="1">
    <location>
        <begin position="303"/>
        <end position="314"/>
    </location>
</feature>
<feature type="compositionally biased region" description="Basic and acidic residues" evidence="1">
    <location>
        <begin position="287"/>
        <end position="296"/>
    </location>
</feature>
<feature type="compositionally biased region" description="Low complexity" evidence="1">
    <location>
        <begin position="264"/>
        <end position="278"/>
    </location>
</feature>
<name>A0A179GEA2_PURLI</name>
<evidence type="ECO:0000313" key="2">
    <source>
        <dbReference type="EMBL" id="OAQ76165.1"/>
    </source>
</evidence>
<evidence type="ECO:0000313" key="3">
    <source>
        <dbReference type="Proteomes" id="UP000078240"/>
    </source>
</evidence>
<organism evidence="2 3">
    <name type="scientific">Purpureocillium lilacinum</name>
    <name type="common">Paecilomyces lilacinus</name>
    <dbReference type="NCBI Taxonomy" id="33203"/>
    <lineage>
        <taxon>Eukaryota</taxon>
        <taxon>Fungi</taxon>
        <taxon>Dikarya</taxon>
        <taxon>Ascomycota</taxon>
        <taxon>Pezizomycotina</taxon>
        <taxon>Sordariomycetes</taxon>
        <taxon>Hypocreomycetidae</taxon>
        <taxon>Hypocreales</taxon>
        <taxon>Ophiocordycipitaceae</taxon>
        <taxon>Purpureocillium</taxon>
    </lineage>
</organism>
<feature type="region of interest" description="Disordered" evidence="1">
    <location>
        <begin position="484"/>
        <end position="505"/>
    </location>
</feature>
<gene>
    <name evidence="2" type="ORF">VFPBJ_08525</name>
</gene>
<dbReference type="EMBL" id="LSBH01000007">
    <property type="protein sequence ID" value="OAQ76165.1"/>
    <property type="molecule type" value="Genomic_DNA"/>
</dbReference>
<dbReference type="AlphaFoldDB" id="A0A179GEA2"/>
<comment type="caution">
    <text evidence="2">The sequence shown here is derived from an EMBL/GenBank/DDBJ whole genome shotgun (WGS) entry which is preliminary data.</text>
</comment>
<reference evidence="2 3" key="1">
    <citation type="submission" date="2016-01" db="EMBL/GenBank/DDBJ databases">
        <title>Biosynthesis of antibiotic leucinostatins and their inhibition on Phytophthora in bio-control Purpureocillium lilacinum.</title>
        <authorList>
            <person name="Wang G."/>
            <person name="Liu Z."/>
            <person name="Lin R."/>
            <person name="Li E."/>
            <person name="Mao Z."/>
            <person name="Ling J."/>
            <person name="Yin W."/>
            <person name="Xie B."/>
        </authorList>
    </citation>
    <scope>NUCLEOTIDE SEQUENCE [LARGE SCALE GENOMIC DNA]</scope>
    <source>
        <strain evidence="2">PLBJ-1</strain>
    </source>
</reference>